<dbReference type="PROSITE" id="PS51898">
    <property type="entry name" value="TYR_RECOMBINASE"/>
    <property type="match status" value="1"/>
</dbReference>
<evidence type="ECO:0000313" key="4">
    <source>
        <dbReference type="Proteomes" id="UP000013782"/>
    </source>
</evidence>
<evidence type="ECO:0000259" key="2">
    <source>
        <dbReference type="PROSITE" id="PS51898"/>
    </source>
</evidence>
<comment type="caution">
    <text evidence="3">The sequence shown here is derived from an EMBL/GenBank/DDBJ whole genome shotgun (WGS) entry which is preliminary data.</text>
</comment>
<accession>R2Q0U7</accession>
<dbReference type="Proteomes" id="UP000013782">
    <property type="component" value="Unassembled WGS sequence"/>
</dbReference>
<feature type="domain" description="Tyr recombinase" evidence="2">
    <location>
        <begin position="1"/>
        <end position="116"/>
    </location>
</feature>
<dbReference type="GO" id="GO:0015074">
    <property type="term" value="P:DNA integration"/>
    <property type="evidence" value="ECO:0007669"/>
    <property type="project" value="InterPro"/>
</dbReference>
<sequence length="125" mass="14544">MYTHQKQKLKYEMAKEQYFKSRDLIPDPYLFVSRLGEKLTNDATEIAIRKIGIESGCDPTVRMSPHTFRHYFTQKQLDLGTSIYDIQRLLGHSSIQTTETYLRSISSDKVLKKGLTNSPLMNLKR</sequence>
<dbReference type="SUPFAM" id="SSF56349">
    <property type="entry name" value="DNA breaking-rejoining enzymes"/>
    <property type="match status" value="1"/>
</dbReference>
<organism evidence="3 4">
    <name type="scientific">Enterococcus pallens ATCC BAA-351</name>
    <dbReference type="NCBI Taxonomy" id="1158607"/>
    <lineage>
        <taxon>Bacteria</taxon>
        <taxon>Bacillati</taxon>
        <taxon>Bacillota</taxon>
        <taxon>Bacilli</taxon>
        <taxon>Lactobacillales</taxon>
        <taxon>Enterococcaceae</taxon>
        <taxon>Enterococcus</taxon>
    </lineage>
</organism>
<dbReference type="GO" id="GO:0006310">
    <property type="term" value="P:DNA recombination"/>
    <property type="evidence" value="ECO:0007669"/>
    <property type="project" value="UniProtKB-KW"/>
</dbReference>
<dbReference type="InterPro" id="IPR013762">
    <property type="entry name" value="Integrase-like_cat_sf"/>
</dbReference>
<proteinExistence type="predicted"/>
<protein>
    <recommendedName>
        <fullName evidence="2">Tyr recombinase domain-containing protein</fullName>
    </recommendedName>
</protein>
<dbReference type="EMBL" id="AJAQ01000036">
    <property type="protein sequence ID" value="EOH90192.1"/>
    <property type="molecule type" value="Genomic_DNA"/>
</dbReference>
<dbReference type="Gene3D" id="1.10.443.10">
    <property type="entry name" value="Intergrase catalytic core"/>
    <property type="match status" value="1"/>
</dbReference>
<evidence type="ECO:0000313" key="3">
    <source>
        <dbReference type="EMBL" id="EOH90192.1"/>
    </source>
</evidence>
<dbReference type="eggNOG" id="COG4974">
    <property type="taxonomic scope" value="Bacteria"/>
</dbReference>
<gene>
    <name evidence="3" type="ORF">UAU_04021</name>
</gene>
<dbReference type="HOGENOM" id="CLU_1989204_0_0_9"/>
<reference evidence="3 4" key="1">
    <citation type="submission" date="2013-02" db="EMBL/GenBank/DDBJ databases">
        <title>The Genome Sequence of Enterococcus pallens BAA-351.</title>
        <authorList>
            <consortium name="The Broad Institute Genome Sequencing Platform"/>
            <consortium name="The Broad Institute Genome Sequencing Center for Infectious Disease"/>
            <person name="Earl A.M."/>
            <person name="Gilmore M.S."/>
            <person name="Lebreton F."/>
            <person name="Walker B."/>
            <person name="Young S.K."/>
            <person name="Zeng Q."/>
            <person name="Gargeya S."/>
            <person name="Fitzgerald M."/>
            <person name="Haas B."/>
            <person name="Abouelleil A."/>
            <person name="Alvarado L."/>
            <person name="Arachchi H.M."/>
            <person name="Berlin A.M."/>
            <person name="Chapman S.B."/>
            <person name="Dewar J."/>
            <person name="Goldberg J."/>
            <person name="Griggs A."/>
            <person name="Gujja S."/>
            <person name="Hansen M."/>
            <person name="Howarth C."/>
            <person name="Imamovic A."/>
            <person name="Larimer J."/>
            <person name="McCowan C."/>
            <person name="Murphy C."/>
            <person name="Neiman D."/>
            <person name="Pearson M."/>
            <person name="Priest M."/>
            <person name="Roberts A."/>
            <person name="Saif S."/>
            <person name="Shea T."/>
            <person name="Sisk P."/>
            <person name="Sykes S."/>
            <person name="Wortman J."/>
            <person name="Nusbaum C."/>
            <person name="Birren B."/>
        </authorList>
    </citation>
    <scope>NUCLEOTIDE SEQUENCE [LARGE SCALE GENOMIC DNA]</scope>
    <source>
        <strain evidence="3 4">ATCC BAA-351</strain>
    </source>
</reference>
<dbReference type="InterPro" id="IPR002104">
    <property type="entry name" value="Integrase_catalytic"/>
</dbReference>
<dbReference type="GO" id="GO:0003677">
    <property type="term" value="F:DNA binding"/>
    <property type="evidence" value="ECO:0007669"/>
    <property type="project" value="InterPro"/>
</dbReference>
<dbReference type="InterPro" id="IPR011010">
    <property type="entry name" value="DNA_brk_join_enz"/>
</dbReference>
<keyword evidence="1" id="KW-0233">DNA recombination</keyword>
<evidence type="ECO:0000256" key="1">
    <source>
        <dbReference type="ARBA" id="ARBA00023172"/>
    </source>
</evidence>
<keyword evidence="4" id="KW-1185">Reference proteome</keyword>
<dbReference type="Pfam" id="PF00589">
    <property type="entry name" value="Phage_integrase"/>
    <property type="match status" value="1"/>
</dbReference>
<dbReference type="CDD" id="cd00397">
    <property type="entry name" value="DNA_BRE_C"/>
    <property type="match status" value="1"/>
</dbReference>
<name>R2Q0U7_9ENTE</name>
<dbReference type="AlphaFoldDB" id="R2Q0U7"/>